<dbReference type="InterPro" id="IPR027417">
    <property type="entry name" value="P-loop_NTPase"/>
</dbReference>
<dbReference type="PIRSF" id="PIRSF003092">
    <property type="entry name" value="MinD"/>
    <property type="match status" value="1"/>
</dbReference>
<dbReference type="GO" id="GO:0016887">
    <property type="term" value="F:ATP hydrolysis activity"/>
    <property type="evidence" value="ECO:0007669"/>
    <property type="project" value="TreeGrafter"/>
</dbReference>
<dbReference type="PANTHER" id="PTHR43384">
    <property type="entry name" value="SEPTUM SITE-DETERMINING PROTEIN MIND HOMOLOG, CHLOROPLASTIC-RELATED"/>
    <property type="match status" value="1"/>
</dbReference>
<evidence type="ECO:0000256" key="2">
    <source>
        <dbReference type="ARBA" id="ARBA00022840"/>
    </source>
</evidence>
<dbReference type="InterPro" id="IPR033875">
    <property type="entry name" value="FlhG"/>
</dbReference>
<name>A0AAU7VQD2_9FIRM</name>
<dbReference type="InterPro" id="IPR025501">
    <property type="entry name" value="MinD_FleN"/>
</dbReference>
<keyword evidence="1" id="KW-0547">Nucleotide-binding</keyword>
<dbReference type="RefSeq" id="WP_350344970.1">
    <property type="nucleotide sequence ID" value="NZ_CP158367.1"/>
</dbReference>
<dbReference type="InterPro" id="IPR050625">
    <property type="entry name" value="ParA/MinD_ATPase"/>
</dbReference>
<feature type="domain" description="AAA" evidence="3">
    <location>
        <begin position="29"/>
        <end position="187"/>
    </location>
</feature>
<evidence type="ECO:0000259" key="3">
    <source>
        <dbReference type="Pfam" id="PF13614"/>
    </source>
</evidence>
<gene>
    <name evidence="4" type="ORF">PRVXT_001418</name>
</gene>
<dbReference type="InterPro" id="IPR025669">
    <property type="entry name" value="AAA_dom"/>
</dbReference>
<evidence type="ECO:0000256" key="1">
    <source>
        <dbReference type="ARBA" id="ARBA00022741"/>
    </source>
</evidence>
<dbReference type="Gene3D" id="3.40.50.300">
    <property type="entry name" value="P-loop containing nucleotide triphosphate hydrolases"/>
    <property type="match status" value="1"/>
</dbReference>
<dbReference type="GO" id="GO:0005524">
    <property type="term" value="F:ATP binding"/>
    <property type="evidence" value="ECO:0007669"/>
    <property type="project" value="UniProtKB-KW"/>
</dbReference>
<dbReference type="EMBL" id="CP158367">
    <property type="protein sequence ID" value="XBX76236.1"/>
    <property type="molecule type" value="Genomic_DNA"/>
</dbReference>
<organism evidence="4">
    <name type="scientific">Proteinivorax tanatarense</name>
    <dbReference type="NCBI Taxonomy" id="1260629"/>
    <lineage>
        <taxon>Bacteria</taxon>
        <taxon>Bacillati</taxon>
        <taxon>Bacillota</taxon>
        <taxon>Clostridia</taxon>
        <taxon>Eubacteriales</taxon>
        <taxon>Proteinivoracaceae</taxon>
        <taxon>Proteinivorax</taxon>
    </lineage>
</organism>
<evidence type="ECO:0000313" key="4">
    <source>
        <dbReference type="EMBL" id="XBX76236.1"/>
    </source>
</evidence>
<dbReference type="GO" id="GO:0005829">
    <property type="term" value="C:cytosol"/>
    <property type="evidence" value="ECO:0007669"/>
    <property type="project" value="TreeGrafter"/>
</dbReference>
<reference evidence="4" key="1">
    <citation type="journal article" date="2013" name="Extremophiles">
        <title>Proteinivorax tanatarense gen. nov., sp. nov., an anaerobic, haloalkaliphilic, proteolytic bacterium isolated from a decaying algal bloom, and proposal of Proteinivoraceae fam. nov.</title>
        <authorList>
            <person name="Kevbrin V."/>
            <person name="Boltyanskaya Y."/>
            <person name="Zhilina T."/>
            <person name="Kolganova T."/>
            <person name="Lavrentjeva E."/>
            <person name="Kuznetsov B."/>
        </authorList>
    </citation>
    <scope>NUCLEOTIDE SEQUENCE</scope>
    <source>
        <strain evidence="4">Z-910T</strain>
    </source>
</reference>
<dbReference type="SUPFAM" id="SSF52540">
    <property type="entry name" value="P-loop containing nucleoside triphosphate hydrolases"/>
    <property type="match status" value="1"/>
</dbReference>
<dbReference type="AlphaFoldDB" id="A0AAU7VQD2"/>
<keyword evidence="2" id="KW-0067">ATP-binding</keyword>
<proteinExistence type="predicted"/>
<dbReference type="GO" id="GO:0009898">
    <property type="term" value="C:cytoplasmic side of plasma membrane"/>
    <property type="evidence" value="ECO:0007669"/>
    <property type="project" value="TreeGrafter"/>
</dbReference>
<accession>A0AAU7VQD2</accession>
<sequence length="288" mass="31480">MDQAQKLRELVRGKPFNTVQNSNKKSETEIITITSGKGGVGKSNTSVNLACSLAENEKKVLIIDVDIGLGNTDLLLGVYPKFSLMQFLKGDCSLDQAIMNIYDNVDLIAGGELSTDDSLLSKGDKNLITTNLEKLRVYDYVIFDTGAGISSNVTYFCLAADRVLVLTTPEPTAITDAYALIKSLYNQSNEVQIEIVVNKASTEHEGKLTGKKLITVSKKFLSQQPIYLGFILEDKAVTNAVRKQVPYVKEYPSSPASKSVCKLAANLTGNQNINPKKRVGFLASLFKR</sequence>
<reference evidence="4" key="2">
    <citation type="submission" date="2024-06" db="EMBL/GenBank/DDBJ databases">
        <authorList>
            <person name="Petrova K.O."/>
            <person name="Toshchakov S.V."/>
            <person name="Boltjanskaja Y.V."/>
            <person name="Kevbrin V."/>
        </authorList>
    </citation>
    <scope>NUCLEOTIDE SEQUENCE</scope>
    <source>
        <strain evidence="4">Z-910T</strain>
    </source>
</reference>
<dbReference type="GO" id="GO:0051782">
    <property type="term" value="P:negative regulation of cell division"/>
    <property type="evidence" value="ECO:0007669"/>
    <property type="project" value="TreeGrafter"/>
</dbReference>
<dbReference type="CDD" id="cd02038">
    <property type="entry name" value="FlhG-like"/>
    <property type="match status" value="1"/>
</dbReference>
<dbReference type="PANTHER" id="PTHR43384:SF4">
    <property type="entry name" value="CELLULOSE BIOSYNTHESIS PROTEIN BCSQ-RELATED"/>
    <property type="match status" value="1"/>
</dbReference>
<dbReference type="Pfam" id="PF13614">
    <property type="entry name" value="AAA_31"/>
    <property type="match status" value="1"/>
</dbReference>
<protein>
    <submittedName>
        <fullName evidence="4">MinD/ParA family protein</fullName>
    </submittedName>
</protein>